<dbReference type="PANTHER" id="PTHR37984">
    <property type="entry name" value="PROTEIN CBG26694"/>
    <property type="match status" value="1"/>
</dbReference>
<dbReference type="EMBL" id="JAVRJZ010000002">
    <property type="protein sequence ID" value="KAK2725827.1"/>
    <property type="molecule type" value="Genomic_DNA"/>
</dbReference>
<dbReference type="InterPro" id="IPR050951">
    <property type="entry name" value="Retrovirus_Pol_polyprotein"/>
</dbReference>
<organism evidence="1 2">
    <name type="scientific">Artemia franciscana</name>
    <name type="common">Brine shrimp</name>
    <name type="synonym">Artemia sanfranciscana</name>
    <dbReference type="NCBI Taxonomy" id="6661"/>
    <lineage>
        <taxon>Eukaryota</taxon>
        <taxon>Metazoa</taxon>
        <taxon>Ecdysozoa</taxon>
        <taxon>Arthropoda</taxon>
        <taxon>Crustacea</taxon>
        <taxon>Branchiopoda</taxon>
        <taxon>Anostraca</taxon>
        <taxon>Artemiidae</taxon>
        <taxon>Artemia</taxon>
    </lineage>
</organism>
<proteinExistence type="predicted"/>
<accession>A0AA88IQC1</accession>
<dbReference type="InterPro" id="IPR043128">
    <property type="entry name" value="Rev_trsase/Diguanyl_cyclase"/>
</dbReference>
<dbReference type="GO" id="GO:0071897">
    <property type="term" value="P:DNA biosynthetic process"/>
    <property type="evidence" value="ECO:0007669"/>
    <property type="project" value="UniProtKB-ARBA"/>
</dbReference>
<reference evidence="1" key="1">
    <citation type="submission" date="2023-07" db="EMBL/GenBank/DDBJ databases">
        <title>Chromosome-level genome assembly of Artemia franciscana.</title>
        <authorList>
            <person name="Jo E."/>
        </authorList>
    </citation>
    <scope>NUCLEOTIDE SEQUENCE</scope>
    <source>
        <tissue evidence="1">Whole body</tissue>
    </source>
</reference>
<dbReference type="Gene3D" id="3.30.70.270">
    <property type="match status" value="1"/>
</dbReference>
<sequence>MNLQRLCNLEILISDDVEASWLILKNTLLESLAKHTSMTWKKKPKILPFLTPKIKKLCNRKKKLWQKFVKQKKTTAYEKYKIARNLLRKETRKLTVNYKEHLAKNVKENPKLFWKHISLHKPGRHSVPDLENNSSVSSCASEKANLLNNQFVSVFSKDDLQSALPPAEQAHTVFPMLHSPITVEETDWSHRKSDQANTVGEFLVLVRKADGSLRICLDPVDLNRAIERPHYPIPLFDEVAAKCKGAKKFFKMDAQNGYWSMVLDKPSSELTTFNTMYGWYKWNQYPFGLISVQDEYQ</sequence>
<evidence type="ECO:0000313" key="1">
    <source>
        <dbReference type="EMBL" id="KAK2725827.1"/>
    </source>
</evidence>
<dbReference type="SUPFAM" id="SSF56672">
    <property type="entry name" value="DNA/RNA polymerases"/>
    <property type="match status" value="1"/>
</dbReference>
<evidence type="ECO:0000313" key="2">
    <source>
        <dbReference type="Proteomes" id="UP001187531"/>
    </source>
</evidence>
<protein>
    <recommendedName>
        <fullName evidence="3">Reverse transcriptase</fullName>
    </recommendedName>
</protein>
<gene>
    <name evidence="1" type="ORF">QYM36_000338</name>
</gene>
<dbReference type="AlphaFoldDB" id="A0AA88IQC1"/>
<dbReference type="Gene3D" id="3.10.10.10">
    <property type="entry name" value="HIV Type 1 Reverse Transcriptase, subunit A, domain 1"/>
    <property type="match status" value="1"/>
</dbReference>
<dbReference type="PANTHER" id="PTHR37984:SF5">
    <property type="entry name" value="PROTEIN NYNRIN-LIKE"/>
    <property type="match status" value="1"/>
</dbReference>
<dbReference type="Proteomes" id="UP001187531">
    <property type="component" value="Unassembled WGS sequence"/>
</dbReference>
<dbReference type="InterPro" id="IPR043502">
    <property type="entry name" value="DNA/RNA_pol_sf"/>
</dbReference>
<keyword evidence="2" id="KW-1185">Reference proteome</keyword>
<comment type="caution">
    <text evidence="1">The sequence shown here is derived from an EMBL/GenBank/DDBJ whole genome shotgun (WGS) entry which is preliminary data.</text>
</comment>
<name>A0AA88IQC1_ARTSF</name>
<evidence type="ECO:0008006" key="3">
    <source>
        <dbReference type="Google" id="ProtNLM"/>
    </source>
</evidence>